<dbReference type="GO" id="GO:0016740">
    <property type="term" value="F:transferase activity"/>
    <property type="evidence" value="ECO:0007669"/>
    <property type="project" value="UniProtKB-KW"/>
</dbReference>
<dbReference type="Proteomes" id="UP000594890">
    <property type="component" value="Chromosome"/>
</dbReference>
<gene>
    <name evidence="2" type="ORF">HW242_04285</name>
</gene>
<name>A0A7M1MJ62_CAMLA</name>
<organism evidence="2 3">
    <name type="scientific">Campylobacter lari</name>
    <dbReference type="NCBI Taxonomy" id="201"/>
    <lineage>
        <taxon>Bacteria</taxon>
        <taxon>Pseudomonadati</taxon>
        <taxon>Campylobacterota</taxon>
        <taxon>Epsilonproteobacteria</taxon>
        <taxon>Campylobacterales</taxon>
        <taxon>Campylobacteraceae</taxon>
        <taxon>Campylobacter</taxon>
    </lineage>
</organism>
<accession>A0A7M1MJ62</accession>
<feature type="coiled-coil region" evidence="1">
    <location>
        <begin position="104"/>
        <end position="131"/>
    </location>
</feature>
<keyword evidence="1" id="KW-0175">Coiled coil</keyword>
<evidence type="ECO:0000313" key="3">
    <source>
        <dbReference type="Proteomes" id="UP000594890"/>
    </source>
</evidence>
<dbReference type="AlphaFoldDB" id="A0A7M1MJ62"/>
<protein>
    <submittedName>
        <fullName evidence="2">Sugar transferase</fullName>
    </submittedName>
</protein>
<keyword evidence="2" id="KW-0808">Transferase</keyword>
<dbReference type="EMBL" id="CP063088">
    <property type="protein sequence ID" value="QOR00424.1"/>
    <property type="molecule type" value="Genomic_DNA"/>
</dbReference>
<proteinExistence type="predicted"/>
<sequence length="295" mass="34844">MQINEYFIIDNQSYICTYADDNAIIAYPTYSYTQVKETNLGIVAFLFAENKRIVFDFKNDQNFKLTQEYDFTYLLDFLIEGKNFIEDYNKKQDIVRVKPLQSQIATLMSEKQNLQVQITQLQNVVNSLALKKQQQVEISNLEQDLINKKFQTKQLSEKLNIRMNDFVSRITMINPNSAKSRIQNQLSYKLGQAMIVNSKSFLGYIRMPFVLSYIKDKHKQEQKNYQEKIKKDPSLKLPPLEDYPDYKEALKEKECLTYKLGEALIKANKTWYKGGYVKMLFEIGKLKREYKNKKI</sequence>
<evidence type="ECO:0000256" key="1">
    <source>
        <dbReference type="SAM" id="Coils"/>
    </source>
</evidence>
<reference evidence="2 3" key="1">
    <citation type="submission" date="2020-10" db="EMBL/GenBank/DDBJ databases">
        <title>Campylobacter and Helicobacter PacBio genomes.</title>
        <authorList>
            <person name="Lane C."/>
        </authorList>
    </citation>
    <scope>NUCLEOTIDE SEQUENCE [LARGE SCALE GENOMIC DNA]</scope>
    <source>
        <strain evidence="2 3">2014D-0218</strain>
    </source>
</reference>
<evidence type="ECO:0000313" key="2">
    <source>
        <dbReference type="EMBL" id="QOR00424.1"/>
    </source>
</evidence>